<comment type="caution">
    <text evidence="2">The sequence shown here is derived from an EMBL/GenBank/DDBJ whole genome shotgun (WGS) entry which is preliminary data.</text>
</comment>
<reference evidence="3" key="1">
    <citation type="journal article" date="2019" name="Int. J. Syst. Evol. Microbiol.">
        <title>The Global Catalogue of Microorganisms (GCM) 10K type strain sequencing project: providing services to taxonomists for standard genome sequencing and annotation.</title>
        <authorList>
            <consortium name="The Broad Institute Genomics Platform"/>
            <consortium name="The Broad Institute Genome Sequencing Center for Infectious Disease"/>
            <person name="Wu L."/>
            <person name="Ma J."/>
        </authorList>
    </citation>
    <scope>NUCLEOTIDE SEQUENCE [LARGE SCALE GENOMIC DNA]</scope>
    <source>
        <strain evidence="3">JCM 14303</strain>
    </source>
</reference>
<keyword evidence="3" id="KW-1185">Reference proteome</keyword>
<gene>
    <name evidence="2" type="ORF">GCM10009741_28040</name>
</gene>
<accession>A0ABP4LIZ8</accession>
<organism evidence="2 3">
    <name type="scientific">Kribbella lupini</name>
    <dbReference type="NCBI Taxonomy" id="291602"/>
    <lineage>
        <taxon>Bacteria</taxon>
        <taxon>Bacillati</taxon>
        <taxon>Actinomycetota</taxon>
        <taxon>Actinomycetes</taxon>
        <taxon>Propionibacteriales</taxon>
        <taxon>Kribbellaceae</taxon>
        <taxon>Kribbella</taxon>
    </lineage>
</organism>
<dbReference type="EMBL" id="BAAANC010000002">
    <property type="protein sequence ID" value="GAA1524936.1"/>
    <property type="molecule type" value="Genomic_DNA"/>
</dbReference>
<evidence type="ECO:0000313" key="2">
    <source>
        <dbReference type="EMBL" id="GAA1524936.1"/>
    </source>
</evidence>
<keyword evidence="1" id="KW-0812">Transmembrane</keyword>
<protein>
    <submittedName>
        <fullName evidence="2">Uncharacterized protein</fullName>
    </submittedName>
</protein>
<dbReference type="RefSeq" id="WP_344174058.1">
    <property type="nucleotide sequence ID" value="NZ_BAAANC010000002.1"/>
</dbReference>
<dbReference type="Proteomes" id="UP001500363">
    <property type="component" value="Unassembled WGS sequence"/>
</dbReference>
<name>A0ABP4LIZ8_9ACTN</name>
<proteinExistence type="predicted"/>
<feature type="transmembrane region" description="Helical" evidence="1">
    <location>
        <begin position="52"/>
        <end position="74"/>
    </location>
</feature>
<keyword evidence="1" id="KW-1133">Transmembrane helix</keyword>
<sequence length="84" mass="8373">MNKVLAAAGVVLLLVGLGLGFRSVSVSSVDCGSAFSPAGGITPMACDGKLNNSVTLVTVVLVAGVLALLVALVLKLVHDRKVDA</sequence>
<evidence type="ECO:0000313" key="3">
    <source>
        <dbReference type="Proteomes" id="UP001500363"/>
    </source>
</evidence>
<evidence type="ECO:0000256" key="1">
    <source>
        <dbReference type="SAM" id="Phobius"/>
    </source>
</evidence>
<keyword evidence="1" id="KW-0472">Membrane</keyword>